<organism evidence="1 2">
    <name type="scientific">Candidatus Thiodiazotropha endolucinida</name>
    <dbReference type="NCBI Taxonomy" id="1655433"/>
    <lineage>
        <taxon>Bacteria</taxon>
        <taxon>Pseudomonadati</taxon>
        <taxon>Pseudomonadota</taxon>
        <taxon>Gammaproteobacteria</taxon>
        <taxon>Chromatiales</taxon>
        <taxon>Sedimenticolaceae</taxon>
        <taxon>Candidatus Thiodiazotropha</taxon>
    </lineage>
</organism>
<comment type="caution">
    <text evidence="1">The sequence shown here is derived from an EMBL/GenBank/DDBJ whole genome shotgun (WGS) entry which is preliminary data.</text>
</comment>
<accession>A0A7Z0VJS7</accession>
<name>A0A7Z0VJS7_9GAMM</name>
<dbReference type="AlphaFoldDB" id="A0A7Z0VJS7"/>
<proteinExistence type="predicted"/>
<reference evidence="1 2" key="1">
    <citation type="submission" date="2016-06" db="EMBL/GenBank/DDBJ databases">
        <title>Genome sequence of endosymbiont of Candidatus Endolucinida thiodiazotropha.</title>
        <authorList>
            <person name="Poehlein A."/>
            <person name="Koenig S."/>
            <person name="Heiden S.E."/>
            <person name="Thuermer A."/>
            <person name="Voget S."/>
            <person name="Daniel R."/>
            <person name="Markert S."/>
            <person name="Gros O."/>
            <person name="Schweder T."/>
        </authorList>
    </citation>
    <scope>NUCLEOTIDE SEQUENCE [LARGE SCALE GENOMIC DNA]</scope>
    <source>
        <strain evidence="1 2">COS</strain>
    </source>
</reference>
<evidence type="ECO:0000313" key="2">
    <source>
        <dbReference type="Proteomes" id="UP000094769"/>
    </source>
</evidence>
<sequence length="86" mass="9551">MSAVGNAKQLEVDPRIIEQANLCQNCHRCVKDPNFQLCKIDYVTAAGSVLFVFDDQCKNCNYKVSFGNGTVCGCPVRREIMAKYGL</sequence>
<protein>
    <submittedName>
        <fullName evidence="1">Uncharacterized protein</fullName>
    </submittedName>
</protein>
<gene>
    <name evidence="1" type="ORF">CODIS_28750</name>
</gene>
<dbReference type="Proteomes" id="UP000094769">
    <property type="component" value="Unassembled WGS sequence"/>
</dbReference>
<evidence type="ECO:0000313" key="1">
    <source>
        <dbReference type="EMBL" id="ODJ86917.1"/>
    </source>
</evidence>
<dbReference type="EMBL" id="MARB01000016">
    <property type="protein sequence ID" value="ODJ86917.1"/>
    <property type="molecule type" value="Genomic_DNA"/>
</dbReference>
<keyword evidence="2" id="KW-1185">Reference proteome</keyword>